<feature type="non-terminal residue" evidence="1">
    <location>
        <position position="1"/>
    </location>
</feature>
<accession>A0A382E9J3</accession>
<dbReference type="AlphaFoldDB" id="A0A382E9J3"/>
<proteinExistence type="predicted"/>
<organism evidence="1">
    <name type="scientific">marine metagenome</name>
    <dbReference type="NCBI Taxonomy" id="408172"/>
    <lineage>
        <taxon>unclassified sequences</taxon>
        <taxon>metagenomes</taxon>
        <taxon>ecological metagenomes</taxon>
    </lineage>
</organism>
<gene>
    <name evidence="1" type="ORF">METZ01_LOCUS199608</name>
</gene>
<name>A0A382E9J3_9ZZZZ</name>
<evidence type="ECO:0000313" key="1">
    <source>
        <dbReference type="EMBL" id="SVB46754.1"/>
    </source>
</evidence>
<sequence length="48" mass="5614">WQKNRIKLKINHNLSPRYTLNLISSSMQFNPKTPVKTTAISMRGLSIW</sequence>
<protein>
    <submittedName>
        <fullName evidence="1">Uncharacterized protein</fullName>
    </submittedName>
</protein>
<dbReference type="EMBL" id="UINC01043141">
    <property type="protein sequence ID" value="SVB46754.1"/>
    <property type="molecule type" value="Genomic_DNA"/>
</dbReference>
<reference evidence="1" key="1">
    <citation type="submission" date="2018-05" db="EMBL/GenBank/DDBJ databases">
        <authorList>
            <person name="Lanie J.A."/>
            <person name="Ng W.-L."/>
            <person name="Kazmierczak K.M."/>
            <person name="Andrzejewski T.M."/>
            <person name="Davidsen T.M."/>
            <person name="Wayne K.J."/>
            <person name="Tettelin H."/>
            <person name="Glass J.I."/>
            <person name="Rusch D."/>
            <person name="Podicherti R."/>
            <person name="Tsui H.-C.T."/>
            <person name="Winkler M.E."/>
        </authorList>
    </citation>
    <scope>NUCLEOTIDE SEQUENCE</scope>
</reference>